<feature type="region of interest" description="Disordered" evidence="6">
    <location>
        <begin position="1"/>
        <end position="118"/>
    </location>
</feature>
<keyword evidence="4" id="KW-0862">Zinc</keyword>
<feature type="coiled-coil region" evidence="5">
    <location>
        <begin position="471"/>
        <end position="534"/>
    </location>
</feature>
<keyword evidence="1" id="KW-0479">Metal-binding</keyword>
<feature type="region of interest" description="Disordered" evidence="6">
    <location>
        <begin position="135"/>
        <end position="171"/>
    </location>
</feature>
<dbReference type="PANTHER" id="PTHR24408">
    <property type="entry name" value="ZINC FINGER PROTEIN"/>
    <property type="match status" value="1"/>
</dbReference>
<feature type="region of interest" description="Disordered" evidence="6">
    <location>
        <begin position="748"/>
        <end position="774"/>
    </location>
</feature>
<feature type="domain" description="C2H2-type" evidence="7">
    <location>
        <begin position="731"/>
        <end position="752"/>
    </location>
</feature>
<organism evidence="8 9">
    <name type="scientific">Caenorhabditis angaria</name>
    <dbReference type="NCBI Taxonomy" id="860376"/>
    <lineage>
        <taxon>Eukaryota</taxon>
        <taxon>Metazoa</taxon>
        <taxon>Ecdysozoa</taxon>
        <taxon>Nematoda</taxon>
        <taxon>Chromadorea</taxon>
        <taxon>Rhabditida</taxon>
        <taxon>Rhabditina</taxon>
        <taxon>Rhabditomorpha</taxon>
        <taxon>Rhabditoidea</taxon>
        <taxon>Rhabditidae</taxon>
        <taxon>Peloderinae</taxon>
        <taxon>Caenorhabditis</taxon>
    </lineage>
</organism>
<evidence type="ECO:0000256" key="3">
    <source>
        <dbReference type="ARBA" id="ARBA00022771"/>
    </source>
</evidence>
<name>A0A9P1N5M9_9PELO</name>
<dbReference type="OrthoDB" id="6110130at2759"/>
<dbReference type="Gene3D" id="3.30.160.60">
    <property type="entry name" value="Classic Zinc Finger"/>
    <property type="match status" value="1"/>
</dbReference>
<feature type="compositionally biased region" description="Polar residues" evidence="6">
    <location>
        <begin position="1"/>
        <end position="19"/>
    </location>
</feature>
<dbReference type="PANTHER" id="PTHR24408:SF64">
    <property type="entry name" value="LINKING IMMUNITY AND METABOLISM-RELATED"/>
    <property type="match status" value="1"/>
</dbReference>
<evidence type="ECO:0000256" key="4">
    <source>
        <dbReference type="ARBA" id="ARBA00022833"/>
    </source>
</evidence>
<evidence type="ECO:0000256" key="6">
    <source>
        <dbReference type="SAM" id="MobiDB-lite"/>
    </source>
</evidence>
<keyword evidence="5" id="KW-0175">Coiled coil</keyword>
<dbReference type="GO" id="GO:0043565">
    <property type="term" value="F:sequence-specific DNA binding"/>
    <property type="evidence" value="ECO:0007669"/>
    <property type="project" value="TreeGrafter"/>
</dbReference>
<keyword evidence="3" id="KW-0863">Zinc-finger</keyword>
<evidence type="ECO:0000313" key="8">
    <source>
        <dbReference type="EMBL" id="CAI5448737.1"/>
    </source>
</evidence>
<dbReference type="GO" id="GO:0005634">
    <property type="term" value="C:nucleus"/>
    <property type="evidence" value="ECO:0007669"/>
    <property type="project" value="TreeGrafter"/>
</dbReference>
<dbReference type="GO" id="GO:0000981">
    <property type="term" value="F:DNA-binding transcription factor activity, RNA polymerase II-specific"/>
    <property type="evidence" value="ECO:0007669"/>
    <property type="project" value="TreeGrafter"/>
</dbReference>
<reference evidence="8" key="1">
    <citation type="submission" date="2022-11" db="EMBL/GenBank/DDBJ databases">
        <authorList>
            <person name="Kikuchi T."/>
        </authorList>
    </citation>
    <scope>NUCLEOTIDE SEQUENCE</scope>
    <source>
        <strain evidence="8">PS1010</strain>
    </source>
</reference>
<dbReference type="PROSITE" id="PS00028">
    <property type="entry name" value="ZINC_FINGER_C2H2_1"/>
    <property type="match status" value="2"/>
</dbReference>
<dbReference type="AlphaFoldDB" id="A0A9P1N5M9"/>
<dbReference type="SMART" id="SM00355">
    <property type="entry name" value="ZnF_C2H2"/>
    <property type="match status" value="7"/>
</dbReference>
<evidence type="ECO:0000259" key="7">
    <source>
        <dbReference type="PROSITE" id="PS00028"/>
    </source>
</evidence>
<protein>
    <recommendedName>
        <fullName evidence="7">C2H2-type domain-containing protein</fullName>
    </recommendedName>
</protein>
<dbReference type="EMBL" id="CANHGI010000004">
    <property type="protein sequence ID" value="CAI5448737.1"/>
    <property type="molecule type" value="Genomic_DNA"/>
</dbReference>
<feature type="compositionally biased region" description="Basic and acidic residues" evidence="6">
    <location>
        <begin position="135"/>
        <end position="165"/>
    </location>
</feature>
<dbReference type="GO" id="GO:0008270">
    <property type="term" value="F:zinc ion binding"/>
    <property type="evidence" value="ECO:0007669"/>
    <property type="project" value="UniProtKB-KW"/>
</dbReference>
<feature type="compositionally biased region" description="Basic and acidic residues" evidence="6">
    <location>
        <begin position="25"/>
        <end position="41"/>
    </location>
</feature>
<evidence type="ECO:0000256" key="1">
    <source>
        <dbReference type="ARBA" id="ARBA00022723"/>
    </source>
</evidence>
<dbReference type="Proteomes" id="UP001152747">
    <property type="component" value="Unassembled WGS sequence"/>
</dbReference>
<sequence>MVTSEDSVQIEQPPQLQVEENSDSENEKIQQLKAENRLQNEKEDELTNGNAENGEENGHKEVEDQAENNGEPMETAQTENHKEEDEEIEKIEESKGDQEASTSTSNGNGTSNGSGTKRAVECIDLDDDDDDDIEEVAKEPVTKKAKTSDDDDIQEVKEIPKKEEDSPQLTSSEKLLDRLQEYVGEAIASGTAVNRKVLDALLGAINLQVQKEPHSVRKLILEKQLVLPNTISFPPSQTVDMLIEHDPDFPLTKVINKMFGDERPRLSDAEKKDRAYLKSNMPAPHMTKMLMDIGQDLVQESTYSDIVHARNLPEPPKNFDTYKQVALQLKPVWETLKKKNEPYKMKLRKCHLCGFQTESGLVLTNHWATLHFIGNKYQCAYCKEFDTNEQRMKEHYFNSHLIIANSDDKESKYPCAICDEDFQFKGVRDQHLKQCKKDYIRVKHIMMPKQDDFLVINRWLWEKPPVDPSILQQQQNQLKKQQQNQQQQVAAQQLQNLRRQQQQMQVVQQQQLLLQQKQQQQRQIQQMAQLMQSKMGNTNLLAAMTAQLRKNGGANTALLAANLQKLQASTLAAAKTSGTTAMQAAVAAASLKAKNVLAAKTAKSNAASSSGGANSQNCEICDTMVADKERYLGHLQSSHKQMSGKTVQDMSQGAPLACSRCRDRFWTYEGLERHLVMSHGLVTADLLQKAQKKEDGGRCKLCGKQYAFNMLQHLVADHQVKLCSAEIMYSCDVCAFKCTSYQTLESHLSTNHPKGSTPAAAPKKKADDCITLDD</sequence>
<evidence type="ECO:0000256" key="2">
    <source>
        <dbReference type="ARBA" id="ARBA00022737"/>
    </source>
</evidence>
<dbReference type="InterPro" id="IPR013087">
    <property type="entry name" value="Znf_C2H2_type"/>
</dbReference>
<keyword evidence="2" id="KW-0677">Repeat</keyword>
<evidence type="ECO:0000313" key="9">
    <source>
        <dbReference type="Proteomes" id="UP001152747"/>
    </source>
</evidence>
<comment type="caution">
    <text evidence="8">The sequence shown here is derived from an EMBL/GenBank/DDBJ whole genome shotgun (WGS) entry which is preliminary data.</text>
</comment>
<accession>A0A9P1N5M9</accession>
<gene>
    <name evidence="8" type="ORF">CAMP_LOCUS11374</name>
</gene>
<proteinExistence type="predicted"/>
<evidence type="ECO:0000256" key="5">
    <source>
        <dbReference type="SAM" id="Coils"/>
    </source>
</evidence>
<keyword evidence="9" id="KW-1185">Reference proteome</keyword>
<feature type="compositionally biased region" description="Low complexity" evidence="6">
    <location>
        <begin position="101"/>
        <end position="116"/>
    </location>
</feature>
<feature type="domain" description="C2H2-type" evidence="7">
    <location>
        <begin position="658"/>
        <end position="679"/>
    </location>
</feature>